<evidence type="ECO:0000256" key="6">
    <source>
        <dbReference type="SAM" id="SignalP"/>
    </source>
</evidence>
<evidence type="ECO:0000259" key="7">
    <source>
        <dbReference type="PROSITE" id="PS50198"/>
    </source>
</evidence>
<dbReference type="InterPro" id="IPR046357">
    <property type="entry name" value="PPIase_dom_sf"/>
</dbReference>
<dbReference type="PANTHER" id="PTHR47245:SF2">
    <property type="entry name" value="PEPTIDYL-PROLYL CIS-TRANS ISOMERASE HP_0175-RELATED"/>
    <property type="match status" value="1"/>
</dbReference>
<dbReference type="InterPro" id="IPR050245">
    <property type="entry name" value="PrsA_foldase"/>
</dbReference>
<evidence type="ECO:0000256" key="5">
    <source>
        <dbReference type="PROSITE-ProRule" id="PRU00278"/>
    </source>
</evidence>
<reference evidence="8 9" key="1">
    <citation type="submission" date="2024-08" db="EMBL/GenBank/DDBJ databases">
        <authorList>
            <person name="Lu H."/>
        </authorList>
    </citation>
    <scope>NUCLEOTIDE SEQUENCE [LARGE SCALE GENOMIC DNA]</scope>
    <source>
        <strain evidence="8 9">LKC17W</strain>
    </source>
</reference>
<dbReference type="EC" id="5.2.1.8" evidence="3"/>
<dbReference type="InterPro" id="IPR000297">
    <property type="entry name" value="PPIase_PpiC"/>
</dbReference>
<feature type="domain" description="PpiC" evidence="7">
    <location>
        <begin position="128"/>
        <end position="219"/>
    </location>
</feature>
<comment type="caution">
    <text evidence="8">The sequence shown here is derived from an EMBL/GenBank/DDBJ whole genome shotgun (WGS) entry which is preliminary data.</text>
</comment>
<evidence type="ECO:0000313" key="8">
    <source>
        <dbReference type="EMBL" id="MFG6440854.1"/>
    </source>
</evidence>
<comment type="catalytic activity">
    <reaction evidence="1">
        <text>[protein]-peptidylproline (omega=180) = [protein]-peptidylproline (omega=0)</text>
        <dbReference type="Rhea" id="RHEA:16237"/>
        <dbReference type="Rhea" id="RHEA-COMP:10747"/>
        <dbReference type="Rhea" id="RHEA-COMP:10748"/>
        <dbReference type="ChEBI" id="CHEBI:83833"/>
        <dbReference type="ChEBI" id="CHEBI:83834"/>
        <dbReference type="EC" id="5.2.1.8"/>
    </reaction>
</comment>
<dbReference type="GO" id="GO:0016853">
    <property type="term" value="F:isomerase activity"/>
    <property type="evidence" value="ECO:0007669"/>
    <property type="project" value="UniProtKB-KW"/>
</dbReference>
<keyword evidence="6" id="KW-0732">Signal</keyword>
<gene>
    <name evidence="8" type="ORF">ACG0Z3_09180</name>
</gene>
<evidence type="ECO:0000256" key="1">
    <source>
        <dbReference type="ARBA" id="ARBA00000971"/>
    </source>
</evidence>
<dbReference type="PROSITE" id="PS50198">
    <property type="entry name" value="PPIC_PPIASE_2"/>
    <property type="match status" value="1"/>
</dbReference>
<protein>
    <recommendedName>
        <fullName evidence="3">peptidylprolyl isomerase</fullName>
        <ecNumber evidence="3">5.2.1.8</ecNumber>
    </recommendedName>
</protein>
<dbReference type="Pfam" id="PF00639">
    <property type="entry name" value="Rotamase"/>
    <property type="match status" value="1"/>
</dbReference>
<organism evidence="8 9">
    <name type="scientific">Pelomonas margarita</name>
    <dbReference type="NCBI Taxonomy" id="3299031"/>
    <lineage>
        <taxon>Bacteria</taxon>
        <taxon>Pseudomonadati</taxon>
        <taxon>Pseudomonadota</taxon>
        <taxon>Betaproteobacteria</taxon>
        <taxon>Burkholderiales</taxon>
        <taxon>Sphaerotilaceae</taxon>
        <taxon>Roseateles</taxon>
    </lineage>
</organism>
<accession>A0ABW7FHM3</accession>
<keyword evidence="4 5" id="KW-0697">Rotamase</keyword>
<dbReference type="SUPFAM" id="SSF54534">
    <property type="entry name" value="FKBP-like"/>
    <property type="match status" value="1"/>
</dbReference>
<keyword evidence="9" id="KW-1185">Reference proteome</keyword>
<name>A0ABW7FHM3_9BURK</name>
<comment type="similarity">
    <text evidence="2">Belongs to the PpiC/parvulin rotamase family.</text>
</comment>
<dbReference type="RefSeq" id="WP_394397033.1">
    <property type="nucleotide sequence ID" value="NZ_JBIGHW010000004.1"/>
</dbReference>
<dbReference type="InterPro" id="IPR027304">
    <property type="entry name" value="Trigger_fact/SurA_dom_sf"/>
</dbReference>
<feature type="chain" id="PRO_5046244931" description="peptidylprolyl isomerase" evidence="6">
    <location>
        <begin position="21"/>
        <end position="263"/>
    </location>
</feature>
<dbReference type="PANTHER" id="PTHR47245">
    <property type="entry name" value="PEPTIDYLPROLYL ISOMERASE"/>
    <property type="match status" value="1"/>
</dbReference>
<feature type="signal peptide" evidence="6">
    <location>
        <begin position="1"/>
        <end position="20"/>
    </location>
</feature>
<keyword evidence="5 8" id="KW-0413">Isomerase</keyword>
<dbReference type="EMBL" id="JBIGHW010000004">
    <property type="protein sequence ID" value="MFG6440854.1"/>
    <property type="molecule type" value="Genomic_DNA"/>
</dbReference>
<proteinExistence type="inferred from homology"/>
<evidence type="ECO:0000256" key="4">
    <source>
        <dbReference type="ARBA" id="ARBA00023110"/>
    </source>
</evidence>
<evidence type="ECO:0000256" key="3">
    <source>
        <dbReference type="ARBA" id="ARBA00013194"/>
    </source>
</evidence>
<sequence>MKKFALAAAVAALVPAAAIAQNIATVNGKPVPKARMETLIQQVTKSGQQQRSPELEAQVKDEVVRREIFMQAAEKAGIPQTSDYKAQMELARQMLLIRGLMEDFKTKNPVADAEAQAEYDKFKAANTGNEYRARHILVEKEEDAKALIAQIKGGANFEELAKKNSKDTGSAQNGGDLDFANPNNFVPEFSKAMTALQKGEMTQEPVKSQFGYHIIKLEDTRAATFPAFDDVKAQIKQRIEQQKMAEFQDGLIKKAKTDHTFSK</sequence>
<dbReference type="Proteomes" id="UP001606301">
    <property type="component" value="Unassembled WGS sequence"/>
</dbReference>
<dbReference type="SUPFAM" id="SSF109998">
    <property type="entry name" value="Triger factor/SurA peptide-binding domain-like"/>
    <property type="match status" value="1"/>
</dbReference>
<evidence type="ECO:0000256" key="2">
    <source>
        <dbReference type="ARBA" id="ARBA00007656"/>
    </source>
</evidence>
<evidence type="ECO:0000313" key="9">
    <source>
        <dbReference type="Proteomes" id="UP001606301"/>
    </source>
</evidence>
<dbReference type="Gene3D" id="3.10.50.40">
    <property type="match status" value="1"/>
</dbReference>
<dbReference type="Gene3D" id="1.10.8.1040">
    <property type="match status" value="1"/>
</dbReference>